<evidence type="ECO:0000256" key="1">
    <source>
        <dbReference type="ARBA" id="ARBA00006814"/>
    </source>
</evidence>
<protein>
    <submittedName>
        <fullName evidence="5">Hydrogenase maturation protease</fullName>
    </submittedName>
</protein>
<proteinExistence type="inferred from homology"/>
<dbReference type="PANTHER" id="PTHR30302:SF1">
    <property type="entry name" value="HYDROGENASE 2 MATURATION PROTEASE"/>
    <property type="match status" value="1"/>
</dbReference>
<keyword evidence="6" id="KW-1185">Reference proteome</keyword>
<dbReference type="GO" id="GO:0016485">
    <property type="term" value="P:protein processing"/>
    <property type="evidence" value="ECO:0007669"/>
    <property type="project" value="TreeGrafter"/>
</dbReference>
<organism evidence="5 6">
    <name type="scientific">Desulfobulbus propionicus (strain ATCC 33891 / DSM 2032 / VKM B-1956 / 1pr3)</name>
    <dbReference type="NCBI Taxonomy" id="577650"/>
    <lineage>
        <taxon>Bacteria</taxon>
        <taxon>Pseudomonadati</taxon>
        <taxon>Thermodesulfobacteriota</taxon>
        <taxon>Desulfobulbia</taxon>
        <taxon>Desulfobulbales</taxon>
        <taxon>Desulfobulbaceae</taxon>
        <taxon>Desulfobulbus</taxon>
    </lineage>
</organism>
<dbReference type="SUPFAM" id="SSF53163">
    <property type="entry name" value="HybD-like"/>
    <property type="match status" value="1"/>
</dbReference>
<dbReference type="PANTHER" id="PTHR30302">
    <property type="entry name" value="HYDROGENASE 1 MATURATION PROTEASE"/>
    <property type="match status" value="1"/>
</dbReference>
<dbReference type="GO" id="GO:0008047">
    <property type="term" value="F:enzyme activator activity"/>
    <property type="evidence" value="ECO:0007669"/>
    <property type="project" value="InterPro"/>
</dbReference>
<evidence type="ECO:0000256" key="2">
    <source>
        <dbReference type="ARBA" id="ARBA00022670"/>
    </source>
</evidence>
<keyword evidence="4" id="KW-0378">Hydrolase</keyword>
<evidence type="ECO:0000313" key="5">
    <source>
        <dbReference type="EMBL" id="ADW17889.1"/>
    </source>
</evidence>
<evidence type="ECO:0000256" key="4">
    <source>
        <dbReference type="ARBA" id="ARBA00022801"/>
    </source>
</evidence>
<reference evidence="5 6" key="1">
    <citation type="journal article" date="2011" name="Stand. Genomic Sci.">
        <title>Complete genome sequence of Desulfobulbus propionicus type strain (1pr3).</title>
        <authorList>
            <person name="Pagani I."/>
            <person name="Lapidus A."/>
            <person name="Nolan M."/>
            <person name="Lucas S."/>
            <person name="Hammon N."/>
            <person name="Deshpande S."/>
            <person name="Cheng J.F."/>
            <person name="Chertkov O."/>
            <person name="Davenport K."/>
            <person name="Tapia R."/>
            <person name="Han C."/>
            <person name="Goodwin L."/>
            <person name="Pitluck S."/>
            <person name="Liolios K."/>
            <person name="Mavromatis K."/>
            <person name="Ivanova N."/>
            <person name="Mikhailova N."/>
            <person name="Pati A."/>
            <person name="Chen A."/>
            <person name="Palaniappan K."/>
            <person name="Land M."/>
            <person name="Hauser L."/>
            <person name="Chang Y.J."/>
            <person name="Jeffries C.D."/>
            <person name="Detter J.C."/>
            <person name="Brambilla E."/>
            <person name="Kannan K.P."/>
            <person name="Djao O.D."/>
            <person name="Rohde M."/>
            <person name="Pukall R."/>
            <person name="Spring S."/>
            <person name="Goker M."/>
            <person name="Sikorski J."/>
            <person name="Woyke T."/>
            <person name="Bristow J."/>
            <person name="Eisen J.A."/>
            <person name="Markowitz V."/>
            <person name="Hugenholtz P."/>
            <person name="Kyrpides N.C."/>
            <person name="Klenk H.P."/>
        </authorList>
    </citation>
    <scope>NUCLEOTIDE SEQUENCE [LARGE SCALE GENOMIC DNA]</scope>
    <source>
        <strain evidence="6">ATCC 33891 / DSM 2032 / 1pr3</strain>
    </source>
</reference>
<dbReference type="PRINTS" id="PR00446">
    <property type="entry name" value="HYDRGNUPTAKE"/>
</dbReference>
<dbReference type="Pfam" id="PF01750">
    <property type="entry name" value="HycI"/>
    <property type="match status" value="1"/>
</dbReference>
<keyword evidence="3" id="KW-0064">Aspartyl protease</keyword>
<dbReference type="InterPro" id="IPR023430">
    <property type="entry name" value="Pept_HybD-like_dom_sf"/>
</dbReference>
<dbReference type="Proteomes" id="UP000006365">
    <property type="component" value="Chromosome"/>
</dbReference>
<comment type="similarity">
    <text evidence="1">Belongs to the peptidase A31 family.</text>
</comment>
<dbReference type="KEGG" id="dpr:Despr_1739"/>
<dbReference type="GO" id="GO:0004190">
    <property type="term" value="F:aspartic-type endopeptidase activity"/>
    <property type="evidence" value="ECO:0007669"/>
    <property type="project" value="UniProtKB-KW"/>
</dbReference>
<keyword evidence="2 5" id="KW-0645">Protease</keyword>
<accession>A0A7U4DPB8</accession>
<dbReference type="EMBL" id="CP002364">
    <property type="protein sequence ID" value="ADW17889.1"/>
    <property type="molecule type" value="Genomic_DNA"/>
</dbReference>
<dbReference type="AlphaFoldDB" id="A0A7U4DPB8"/>
<dbReference type="InterPro" id="IPR000671">
    <property type="entry name" value="Peptidase_A31"/>
</dbReference>
<dbReference type="Gene3D" id="3.40.50.1450">
    <property type="entry name" value="HybD-like"/>
    <property type="match status" value="1"/>
</dbReference>
<evidence type="ECO:0000313" key="6">
    <source>
        <dbReference type="Proteomes" id="UP000006365"/>
    </source>
</evidence>
<dbReference type="NCBIfam" id="TIGR00072">
    <property type="entry name" value="hydrog_prot"/>
    <property type="match status" value="1"/>
</dbReference>
<evidence type="ECO:0000256" key="3">
    <source>
        <dbReference type="ARBA" id="ARBA00022750"/>
    </source>
</evidence>
<name>A0A7U4DPB8_DESPD</name>
<gene>
    <name evidence="5" type="ordered locus">Despr_1739</name>
</gene>
<sequence>MAWCHIMHISHKTHIVSEGPEVAIFGCGNLLMGDDGFGPTVIARLRQLDLPPSVRLFDVGTSIREQLLDYLMLPLARPKVLIVVDAEFVSGQPPGQVRHCTPRELERRKVADFSLHQFPTVNLLAELEEESGIEVLLLLAQAASLPDHVAPGLSPPMQAAVDTACARLLDLVGLHTACRHHSPATVLEAAAS</sequence>